<sequence length="32" mass="3541">MVAIPTNAYQDAKNTLDTTQDTIKKFTLGVIE</sequence>
<reference evidence="1 2" key="1">
    <citation type="journal article" date="2008" name="ISME J.">
        <title>Comparative genomics of two ecotypes of the marine planktonic copiotroph Alteromonas macleodii suggests alternative lifestyles associated with different kinds of particulate organic matter.</title>
        <authorList>
            <person name="Ivars-Martinez E."/>
            <person name="Martin-Cuadrado A.B."/>
            <person name="D'Auria G."/>
            <person name="Mira A."/>
            <person name="Ferriera S."/>
            <person name="Johnson J."/>
            <person name="Friedman R."/>
            <person name="Rodriguez-Valera F."/>
        </authorList>
    </citation>
    <scope>NUCLEOTIDE SEQUENCE [LARGE SCALE GENOMIC DNA]</scope>
    <source>
        <strain evidence="2">DSM 17117 / CIP 110805 / LMG 28347 / Deep ecotype</strain>
    </source>
</reference>
<evidence type="ECO:0000313" key="1">
    <source>
        <dbReference type="EMBL" id="AEA96385.1"/>
    </source>
</evidence>
<dbReference type="Proteomes" id="UP000001870">
    <property type="component" value="Chromosome"/>
</dbReference>
<accession>F2G3Q6</accession>
<evidence type="ECO:0000313" key="2">
    <source>
        <dbReference type="Proteomes" id="UP000001870"/>
    </source>
</evidence>
<proteinExistence type="predicted"/>
<protein>
    <submittedName>
        <fullName evidence="1">Uncharacterized protein</fullName>
    </submittedName>
</protein>
<dbReference type="HOGENOM" id="CLU_3387720_0_0_6"/>
<keyword evidence="2" id="KW-1185">Reference proteome</keyword>
<reference evidence="1 2" key="2">
    <citation type="journal article" date="2015" name="Antonie Van Leeuwenhoek">
        <title>Ecophysiological diversity of a novel member of the genus Alteromonas, and description of Alteromonas mediterranea sp. nov.</title>
        <authorList>
            <person name="Ivanova E.P."/>
            <person name="Lopez-Perez M."/>
            <person name="Zabalos M."/>
            <person name="Nguyen S.H."/>
            <person name="Webb H.K."/>
            <person name="Ryan J."/>
            <person name="Lagutin K."/>
            <person name="Vyssotski M."/>
            <person name="Crawford R.J."/>
            <person name="Rodriguez-Valera F."/>
        </authorList>
    </citation>
    <scope>NUCLEOTIDE SEQUENCE [LARGE SCALE GENOMIC DNA]</scope>
    <source>
        <strain evidence="2">DSM 17117 / CIP 110805 / LMG 28347 / Deep ecotype</strain>
    </source>
</reference>
<gene>
    <name evidence="1" type="ordered locus">MADE_1001180</name>
</gene>
<dbReference type="EMBL" id="CP001103">
    <property type="protein sequence ID" value="AEA96385.1"/>
    <property type="molecule type" value="Genomic_DNA"/>
</dbReference>
<dbReference type="KEGG" id="amc:MADE_1001180"/>
<dbReference type="AlphaFoldDB" id="F2G3Q6"/>
<organism evidence="1 2">
    <name type="scientific">Alteromonas mediterranea (strain DSM 17117 / CIP 110805 / LMG 28347 / Deep ecotype)</name>
    <dbReference type="NCBI Taxonomy" id="1774373"/>
    <lineage>
        <taxon>Bacteria</taxon>
        <taxon>Pseudomonadati</taxon>
        <taxon>Pseudomonadota</taxon>
        <taxon>Gammaproteobacteria</taxon>
        <taxon>Alteromonadales</taxon>
        <taxon>Alteromonadaceae</taxon>
        <taxon>Alteromonas/Salinimonas group</taxon>
        <taxon>Alteromonas</taxon>
    </lineage>
</organism>
<name>F2G3Q6_ALTMD</name>